<protein>
    <submittedName>
        <fullName evidence="2">Uncharacterized protein</fullName>
    </submittedName>
</protein>
<feature type="region of interest" description="Disordered" evidence="1">
    <location>
        <begin position="1"/>
        <end position="31"/>
    </location>
</feature>
<gene>
    <name evidence="2" type="ORF">JYU34_004810</name>
</gene>
<sequence length="63" mass="6938">MVERTCPGRKRGQIPDARDTATGAGEPSWRLHEPGHHAWLRVTTRSSGRLAAGHLVVTQRSPQ</sequence>
<comment type="caution">
    <text evidence="2">The sequence shown here is derived from an EMBL/GenBank/DDBJ whole genome shotgun (WGS) entry which is preliminary data.</text>
</comment>
<organism evidence="2 3">
    <name type="scientific">Plutella xylostella</name>
    <name type="common">Diamondback moth</name>
    <name type="synonym">Plutella maculipennis</name>
    <dbReference type="NCBI Taxonomy" id="51655"/>
    <lineage>
        <taxon>Eukaryota</taxon>
        <taxon>Metazoa</taxon>
        <taxon>Ecdysozoa</taxon>
        <taxon>Arthropoda</taxon>
        <taxon>Hexapoda</taxon>
        <taxon>Insecta</taxon>
        <taxon>Pterygota</taxon>
        <taxon>Neoptera</taxon>
        <taxon>Endopterygota</taxon>
        <taxon>Lepidoptera</taxon>
        <taxon>Glossata</taxon>
        <taxon>Ditrysia</taxon>
        <taxon>Yponomeutoidea</taxon>
        <taxon>Plutellidae</taxon>
        <taxon>Plutella</taxon>
    </lineage>
</organism>
<name>A0ABQ7QYX4_PLUXY</name>
<accession>A0ABQ7QYX4</accession>
<dbReference type="EMBL" id="JAHIBW010000006">
    <property type="protein sequence ID" value="KAG7310251.1"/>
    <property type="molecule type" value="Genomic_DNA"/>
</dbReference>
<dbReference type="Proteomes" id="UP000823941">
    <property type="component" value="Chromosome 6"/>
</dbReference>
<proteinExistence type="predicted"/>
<reference evidence="2 3" key="1">
    <citation type="submission" date="2021-06" db="EMBL/GenBank/DDBJ databases">
        <title>A haploid diamondback moth (Plutella xylostella L.) genome assembly resolves 31 chromosomes and identifies a diamide resistance mutation.</title>
        <authorList>
            <person name="Ward C.M."/>
            <person name="Perry K.D."/>
            <person name="Baker G."/>
            <person name="Powis K."/>
            <person name="Heckel D.G."/>
            <person name="Baxter S.W."/>
        </authorList>
    </citation>
    <scope>NUCLEOTIDE SEQUENCE [LARGE SCALE GENOMIC DNA]</scope>
    <source>
        <strain evidence="2 3">LV</strain>
        <tissue evidence="2">Single pupa</tissue>
    </source>
</reference>
<evidence type="ECO:0000313" key="2">
    <source>
        <dbReference type="EMBL" id="KAG7310251.1"/>
    </source>
</evidence>
<evidence type="ECO:0000256" key="1">
    <source>
        <dbReference type="SAM" id="MobiDB-lite"/>
    </source>
</evidence>
<keyword evidence="3" id="KW-1185">Reference proteome</keyword>
<evidence type="ECO:0000313" key="3">
    <source>
        <dbReference type="Proteomes" id="UP000823941"/>
    </source>
</evidence>